<dbReference type="EMBL" id="JARMAB010000046">
    <property type="protein sequence ID" value="MED1206031.1"/>
    <property type="molecule type" value="Genomic_DNA"/>
</dbReference>
<name>A0ABU6MPY7_9BACI</name>
<comment type="caution">
    <text evidence="1">The sequence shown here is derived from an EMBL/GenBank/DDBJ whole genome shotgun (WGS) entry which is preliminary data.</text>
</comment>
<evidence type="ECO:0000313" key="2">
    <source>
        <dbReference type="Proteomes" id="UP001341444"/>
    </source>
</evidence>
<organism evidence="1 2">
    <name type="scientific">Heyndrickxia acidicola</name>
    <dbReference type="NCBI Taxonomy" id="209389"/>
    <lineage>
        <taxon>Bacteria</taxon>
        <taxon>Bacillati</taxon>
        <taxon>Bacillota</taxon>
        <taxon>Bacilli</taxon>
        <taxon>Bacillales</taxon>
        <taxon>Bacillaceae</taxon>
        <taxon>Heyndrickxia</taxon>
    </lineage>
</organism>
<gene>
    <name evidence="1" type="ORF">P4T90_23675</name>
</gene>
<reference evidence="1 2" key="1">
    <citation type="submission" date="2023-03" db="EMBL/GenBank/DDBJ databases">
        <title>Bacillus Genome Sequencing.</title>
        <authorList>
            <person name="Dunlap C."/>
        </authorList>
    </citation>
    <scope>NUCLEOTIDE SEQUENCE [LARGE SCALE GENOMIC DNA]</scope>
    <source>
        <strain evidence="1 2">B-23453</strain>
    </source>
</reference>
<proteinExistence type="predicted"/>
<evidence type="ECO:0000313" key="1">
    <source>
        <dbReference type="EMBL" id="MED1206031.1"/>
    </source>
</evidence>
<sequence length="43" mass="4961">MINVDWSVRRETHGAHGKRVNQQAGLTEQKMKRTWRIIQGGSV</sequence>
<dbReference type="Proteomes" id="UP001341444">
    <property type="component" value="Unassembled WGS sequence"/>
</dbReference>
<protein>
    <submittedName>
        <fullName evidence="1">Uncharacterized protein</fullName>
    </submittedName>
</protein>
<dbReference type="RefSeq" id="WP_260525565.1">
    <property type="nucleotide sequence ID" value="NZ_JARMAB010000046.1"/>
</dbReference>
<accession>A0ABU6MPY7</accession>
<keyword evidence="2" id="KW-1185">Reference proteome</keyword>